<dbReference type="Proteomes" id="UP000006813">
    <property type="component" value="Unassembled WGS sequence"/>
</dbReference>
<feature type="domain" description="G-protein coupled receptors family 1 profile" evidence="10">
    <location>
        <begin position="1"/>
        <end position="172"/>
    </location>
</feature>
<gene>
    <name evidence="11" type="ORF">GW7_04280</name>
</gene>
<dbReference type="SUPFAM" id="SSF81321">
    <property type="entry name" value="Family A G protein-coupled receptor-like"/>
    <property type="match status" value="1"/>
</dbReference>
<evidence type="ECO:0000313" key="11">
    <source>
        <dbReference type="EMBL" id="EHB16302.1"/>
    </source>
</evidence>
<keyword evidence="2" id="KW-1003">Cell membrane</keyword>
<dbReference type="Pfam" id="PF13853">
    <property type="entry name" value="7tm_4"/>
    <property type="match status" value="1"/>
</dbReference>
<evidence type="ECO:0000256" key="7">
    <source>
        <dbReference type="ARBA" id="ARBA00023170"/>
    </source>
</evidence>
<keyword evidence="6 9" id="KW-0472">Membrane</keyword>
<reference evidence="11 12" key="1">
    <citation type="journal article" date="2011" name="Nature">
        <title>Genome sequencing reveals insights into physiology and longevity of the naked mole rat.</title>
        <authorList>
            <person name="Kim E.B."/>
            <person name="Fang X."/>
            <person name="Fushan A.A."/>
            <person name="Huang Z."/>
            <person name="Lobanov A.V."/>
            <person name="Han L."/>
            <person name="Marino S.M."/>
            <person name="Sun X."/>
            <person name="Turanov A.A."/>
            <person name="Yang P."/>
            <person name="Yim S.H."/>
            <person name="Zhao X."/>
            <person name="Kasaikina M.V."/>
            <person name="Stoletzki N."/>
            <person name="Peng C."/>
            <person name="Polak P."/>
            <person name="Xiong Z."/>
            <person name="Kiezun A."/>
            <person name="Zhu Y."/>
            <person name="Chen Y."/>
            <person name="Kryukov G.V."/>
            <person name="Zhang Q."/>
            <person name="Peshkin L."/>
            <person name="Yang L."/>
            <person name="Bronson R.T."/>
            <person name="Buffenstein R."/>
            <person name="Wang B."/>
            <person name="Han C."/>
            <person name="Li Q."/>
            <person name="Chen L."/>
            <person name="Zhao W."/>
            <person name="Sunyaev S.R."/>
            <person name="Park T.J."/>
            <person name="Zhang G."/>
            <person name="Wang J."/>
            <person name="Gladyshev V.N."/>
        </authorList>
    </citation>
    <scope>NUCLEOTIDE SEQUENCE [LARGE SCALE GENOMIC DNA]</scope>
</reference>
<evidence type="ECO:0000259" key="10">
    <source>
        <dbReference type="PROSITE" id="PS50262"/>
    </source>
</evidence>
<evidence type="ECO:0000256" key="6">
    <source>
        <dbReference type="ARBA" id="ARBA00023136"/>
    </source>
</evidence>
<evidence type="ECO:0000256" key="2">
    <source>
        <dbReference type="ARBA" id="ARBA00022475"/>
    </source>
</evidence>
<dbReference type="EMBL" id="JH173272">
    <property type="protein sequence ID" value="EHB16302.1"/>
    <property type="molecule type" value="Genomic_DNA"/>
</dbReference>
<evidence type="ECO:0000256" key="3">
    <source>
        <dbReference type="ARBA" id="ARBA00022606"/>
    </source>
</evidence>
<dbReference type="InterPro" id="IPR000725">
    <property type="entry name" value="Olfact_rcpt"/>
</dbReference>
<comment type="subcellular location">
    <subcellularLocation>
        <location evidence="1">Cell membrane</location>
        <topology evidence="1">Multi-pass membrane protein</topology>
    </subcellularLocation>
</comment>
<keyword evidence="8" id="KW-0807">Transducer</keyword>
<protein>
    <submittedName>
        <fullName evidence="11">Olfactory receptor 2K2</fullName>
    </submittedName>
</protein>
<proteinExistence type="predicted"/>
<evidence type="ECO:0000313" key="12">
    <source>
        <dbReference type="Proteomes" id="UP000006813"/>
    </source>
</evidence>
<dbReference type="GO" id="GO:0005886">
    <property type="term" value="C:plasma membrane"/>
    <property type="evidence" value="ECO:0007669"/>
    <property type="project" value="UniProtKB-SubCell"/>
</dbReference>
<organism evidence="11 12">
    <name type="scientific">Heterocephalus glaber</name>
    <name type="common">Naked mole rat</name>
    <dbReference type="NCBI Taxonomy" id="10181"/>
    <lineage>
        <taxon>Eukaryota</taxon>
        <taxon>Metazoa</taxon>
        <taxon>Chordata</taxon>
        <taxon>Craniata</taxon>
        <taxon>Vertebrata</taxon>
        <taxon>Euteleostomi</taxon>
        <taxon>Mammalia</taxon>
        <taxon>Eutheria</taxon>
        <taxon>Euarchontoglires</taxon>
        <taxon>Glires</taxon>
        <taxon>Rodentia</taxon>
        <taxon>Hystricomorpha</taxon>
        <taxon>Bathyergidae</taxon>
        <taxon>Heterocephalus</taxon>
    </lineage>
</organism>
<dbReference type="Gene3D" id="1.20.1070.10">
    <property type="entry name" value="Rhodopsin 7-helix transmembrane proteins"/>
    <property type="match status" value="1"/>
</dbReference>
<dbReference type="GO" id="GO:0004984">
    <property type="term" value="F:olfactory receptor activity"/>
    <property type="evidence" value="ECO:0007669"/>
    <property type="project" value="InterPro"/>
</dbReference>
<dbReference type="PROSITE" id="PS50262">
    <property type="entry name" value="G_PROTEIN_RECEP_F1_2"/>
    <property type="match status" value="1"/>
</dbReference>
<keyword evidence="7 11" id="KW-0675">Receptor</keyword>
<evidence type="ECO:0000256" key="4">
    <source>
        <dbReference type="ARBA" id="ARBA00022692"/>
    </source>
</evidence>
<evidence type="ECO:0000256" key="1">
    <source>
        <dbReference type="ARBA" id="ARBA00004651"/>
    </source>
</evidence>
<dbReference type="InterPro" id="IPR017452">
    <property type="entry name" value="GPCR_Rhodpsn_7TM"/>
</dbReference>
<sequence>MHITLSLEATKRLLLAVDRCTAICYLLRYLLIMSQSMSVMLALGAWAVDLFASVVPLYFTILPLCGTMLCPFVLSILSYLGILGPVMSMDSTEGRNKAFLMCSSHLAVLIDDYGAGLIRYLRPKSLYLAEGDKLISVFHTVINPMMNLFIYTLRNSEVKGVMASIMGRLKKV</sequence>
<keyword evidence="3" id="KW-0716">Sensory transduction</keyword>
<dbReference type="AlphaFoldDB" id="G5C441"/>
<evidence type="ECO:0000256" key="9">
    <source>
        <dbReference type="SAM" id="Phobius"/>
    </source>
</evidence>
<feature type="transmembrane region" description="Helical" evidence="9">
    <location>
        <begin position="61"/>
        <end position="86"/>
    </location>
</feature>
<dbReference type="InParanoid" id="G5C441"/>
<keyword evidence="5 9" id="KW-1133">Transmembrane helix</keyword>
<evidence type="ECO:0000256" key="5">
    <source>
        <dbReference type="ARBA" id="ARBA00022989"/>
    </source>
</evidence>
<accession>G5C441</accession>
<keyword evidence="4 9" id="KW-0812">Transmembrane</keyword>
<evidence type="ECO:0000256" key="8">
    <source>
        <dbReference type="ARBA" id="ARBA00023224"/>
    </source>
</evidence>
<dbReference type="GO" id="GO:0007186">
    <property type="term" value="P:G protein-coupled receptor signaling pathway"/>
    <property type="evidence" value="ECO:0007669"/>
    <property type="project" value="InterPro"/>
</dbReference>
<name>G5C441_HETGA</name>
<dbReference type="PANTHER" id="PTHR26453">
    <property type="entry name" value="OLFACTORY RECEPTOR"/>
    <property type="match status" value="1"/>
</dbReference>